<evidence type="ECO:0000256" key="1">
    <source>
        <dbReference type="SAM" id="MobiDB-lite"/>
    </source>
</evidence>
<gene>
    <name evidence="2" type="ORF">QBC38DRAFT_544821</name>
</gene>
<feature type="region of interest" description="Disordered" evidence="1">
    <location>
        <begin position="113"/>
        <end position="156"/>
    </location>
</feature>
<sequence length="389" mass="40531">MSDISYNPIAAQCTISPCINQVAGYLDHNPVAQLSSCQSLFGFPPAPTVTLPAEDVFSTQTSTYTDVVIVVTTSTAYSTAEETSTAYETLYSTATEYTTTITNTVSTTVAAVSQPSIHKRSRSNKLKRREGCKPKTTTASDEPAAPTATTSDLLSPVPSSCANHKEYSSACACIEPSTVTEYAAAITSVVDEAVTVPVASTQETIVTVGVTTVVVKPATTTLISTLSTETVTTATVTSTIIPAPPVPTAFGLNLVGSGDPPLLLSGPSGTPAYTFATGGEGDLPTALSLPAGGGQLFVQNLPSHKMYIRMSTTSYGAVFFASDSYTATGPWTWTKPTCSVDFDTKAFSCNVQSTTISLVRFIKCGTYLYMTAANILPGGCSVVELKLAP</sequence>
<reference evidence="2" key="2">
    <citation type="submission" date="2023-05" db="EMBL/GenBank/DDBJ databases">
        <authorList>
            <consortium name="Lawrence Berkeley National Laboratory"/>
            <person name="Steindorff A."/>
            <person name="Hensen N."/>
            <person name="Bonometti L."/>
            <person name="Westerberg I."/>
            <person name="Brannstrom I.O."/>
            <person name="Guillou S."/>
            <person name="Cros-Aarteil S."/>
            <person name="Calhoun S."/>
            <person name="Haridas S."/>
            <person name="Kuo A."/>
            <person name="Mondo S."/>
            <person name="Pangilinan J."/>
            <person name="Riley R."/>
            <person name="Labutti K."/>
            <person name="Andreopoulos B."/>
            <person name="Lipzen A."/>
            <person name="Chen C."/>
            <person name="Yanf M."/>
            <person name="Daum C."/>
            <person name="Ng V."/>
            <person name="Clum A."/>
            <person name="Ohm R."/>
            <person name="Martin F."/>
            <person name="Silar P."/>
            <person name="Natvig D."/>
            <person name="Lalanne C."/>
            <person name="Gautier V."/>
            <person name="Ament-Velasquez S.L."/>
            <person name="Kruys A."/>
            <person name="Hutchinson M.I."/>
            <person name="Powell A.J."/>
            <person name="Barry K."/>
            <person name="Miller A.N."/>
            <person name="Grigoriev I.V."/>
            <person name="Debuchy R."/>
            <person name="Gladieux P."/>
            <person name="Thoren M.H."/>
            <person name="Johannesson H."/>
        </authorList>
    </citation>
    <scope>NUCLEOTIDE SEQUENCE</scope>
    <source>
        <strain evidence="2">CBS 990.96</strain>
    </source>
</reference>
<dbReference type="AlphaFoldDB" id="A0AAN7BQT1"/>
<evidence type="ECO:0000313" key="3">
    <source>
        <dbReference type="Proteomes" id="UP001301958"/>
    </source>
</evidence>
<feature type="compositionally biased region" description="Polar residues" evidence="1">
    <location>
        <begin position="147"/>
        <end position="156"/>
    </location>
</feature>
<evidence type="ECO:0000313" key="2">
    <source>
        <dbReference type="EMBL" id="KAK4227787.1"/>
    </source>
</evidence>
<feature type="compositionally biased region" description="Basic residues" evidence="1">
    <location>
        <begin position="117"/>
        <end position="130"/>
    </location>
</feature>
<comment type="caution">
    <text evidence="2">The sequence shown here is derived from an EMBL/GenBank/DDBJ whole genome shotgun (WGS) entry which is preliminary data.</text>
</comment>
<protein>
    <submittedName>
        <fullName evidence="2">Uncharacterized protein</fullName>
    </submittedName>
</protein>
<dbReference type="Proteomes" id="UP001301958">
    <property type="component" value="Unassembled WGS sequence"/>
</dbReference>
<keyword evidence="3" id="KW-1185">Reference proteome</keyword>
<organism evidence="2 3">
    <name type="scientific">Podospora fimiseda</name>
    <dbReference type="NCBI Taxonomy" id="252190"/>
    <lineage>
        <taxon>Eukaryota</taxon>
        <taxon>Fungi</taxon>
        <taxon>Dikarya</taxon>
        <taxon>Ascomycota</taxon>
        <taxon>Pezizomycotina</taxon>
        <taxon>Sordariomycetes</taxon>
        <taxon>Sordariomycetidae</taxon>
        <taxon>Sordariales</taxon>
        <taxon>Podosporaceae</taxon>
        <taxon>Podospora</taxon>
    </lineage>
</organism>
<proteinExistence type="predicted"/>
<reference evidence="2" key="1">
    <citation type="journal article" date="2023" name="Mol. Phylogenet. Evol.">
        <title>Genome-scale phylogeny and comparative genomics of the fungal order Sordariales.</title>
        <authorList>
            <person name="Hensen N."/>
            <person name="Bonometti L."/>
            <person name="Westerberg I."/>
            <person name="Brannstrom I.O."/>
            <person name="Guillou S."/>
            <person name="Cros-Aarteil S."/>
            <person name="Calhoun S."/>
            <person name="Haridas S."/>
            <person name="Kuo A."/>
            <person name="Mondo S."/>
            <person name="Pangilinan J."/>
            <person name="Riley R."/>
            <person name="LaButti K."/>
            <person name="Andreopoulos B."/>
            <person name="Lipzen A."/>
            <person name="Chen C."/>
            <person name="Yan M."/>
            <person name="Daum C."/>
            <person name="Ng V."/>
            <person name="Clum A."/>
            <person name="Steindorff A."/>
            <person name="Ohm R.A."/>
            <person name="Martin F."/>
            <person name="Silar P."/>
            <person name="Natvig D.O."/>
            <person name="Lalanne C."/>
            <person name="Gautier V."/>
            <person name="Ament-Velasquez S.L."/>
            <person name="Kruys A."/>
            <person name="Hutchinson M.I."/>
            <person name="Powell A.J."/>
            <person name="Barry K."/>
            <person name="Miller A.N."/>
            <person name="Grigoriev I.V."/>
            <person name="Debuchy R."/>
            <person name="Gladieux P."/>
            <person name="Hiltunen Thoren M."/>
            <person name="Johannesson H."/>
        </authorList>
    </citation>
    <scope>NUCLEOTIDE SEQUENCE</scope>
    <source>
        <strain evidence="2">CBS 990.96</strain>
    </source>
</reference>
<accession>A0AAN7BQT1</accession>
<dbReference type="EMBL" id="MU865327">
    <property type="protein sequence ID" value="KAK4227787.1"/>
    <property type="molecule type" value="Genomic_DNA"/>
</dbReference>
<name>A0AAN7BQT1_9PEZI</name>